<dbReference type="Gene3D" id="3.20.190.20">
    <property type="match status" value="1"/>
</dbReference>
<dbReference type="PANTHER" id="PTHR45980">
    <property type="match status" value="1"/>
</dbReference>
<dbReference type="InterPro" id="IPR041517">
    <property type="entry name" value="DEGP_PDZ"/>
</dbReference>
<evidence type="ECO:0000256" key="1">
    <source>
        <dbReference type="ARBA" id="ARBA00010541"/>
    </source>
</evidence>
<feature type="compositionally biased region" description="Low complexity" evidence="5">
    <location>
        <begin position="653"/>
        <end position="665"/>
    </location>
</feature>
<dbReference type="VEuPathDB" id="ToxoDB:BESB_001350"/>
<sequence>MTHRVHWGHRPLWRVGRLFSLVWISATLELHRVFTNSRLLSLAAHSAWSASAAFPSPAPASATLTSETFPTTDPGENVSLPHTDNLTYDKTPAPPYDLSEEFSTDSPSASFLQIDGIGAPHGHNEVGVGQIYGGSPQGGALADHVSAPNSPSADHGAPRESAPALAVSPEFRASKTRGRQQLLARSLSSVVKIFVDITTPDHHSPWQMQAPKEVSGSGFVIEGRRVLTNGHVVTDATRVLVRKHGNAKKFLARVLATAHEADLALLEVDSEEFWENLEPLEFGGVPHLSESVTVLGYPTGGDQLSITEGVVSRVGMSVYAHSSFSLLTVQIDAAINPGNSGGPAMVDNRVVGVAFQGFSQLQNMGFIVPYPVVRHFLNDLILHGRYTGFPALGMKIAHMENDGLREFKGLNALRASDLPHGVTPTGVLVIEVDQLRIARYRTGKIRVPFSSWPVSGPVDPKSLTLIPALDEDASESSSRESGPPLLASPPSSSPGFPRVGPGEGVREQGTNARPLLAAQTEFSPRLLPVSTTHEAGLSSLPLHSRPLLSPRGDADSGSGAEPVRTVTESELDGILEKHVIGESGGSPASASAAANEGGGRGPRGDSTAQIARPTFIQTRVRPEHVLVDRRALLRRLTQARRKQLARQRAEARFAGAAQSKAEGAAVSREEDGSAEAPDILQRLSQRNGSHLKAPYKRAEHRERDADSRVRGMELQIASTDPIGEDASEVIPGRDIDNDADILVSINPSHFLSKLPSLASSLPQSLKDKALAPPAAQRRPRSEQDLLIPNPYFREQQAELEDRQLGLKVGDVLLAIDGKDVADDGTVAFRQLERVSVEYTIINRFNGEACKALVLRDGKVQEILIPLTISNLRVPAHTADQTPKYFVFGGLVFTTLTRRLVEHMRGTELPAFFITEITRSEFQKSENDEVVVLSVILASELTVGYNAAPAIVTAVQGEEVRGLADVVRIVEQSTDPFLEFTVEVAGSARFPLVLDREKAIQINPLILEQHRILRDRSVFL</sequence>
<feature type="region of interest" description="Disordered" evidence="5">
    <location>
        <begin position="470"/>
        <end position="508"/>
    </location>
</feature>
<reference evidence="7 8" key="1">
    <citation type="submission" date="2017-09" db="EMBL/GenBank/DDBJ databases">
        <title>Genome sequencing of Besnoitia besnoiti strain Bb-Ger1.</title>
        <authorList>
            <person name="Schares G."/>
            <person name="Venepally P."/>
            <person name="Lorenzi H.A."/>
        </authorList>
    </citation>
    <scope>NUCLEOTIDE SEQUENCE [LARGE SCALE GENOMIC DNA]</scope>
    <source>
        <strain evidence="7 8">Bb-Ger1</strain>
    </source>
</reference>
<dbReference type="GO" id="GO:0004252">
    <property type="term" value="F:serine-type endopeptidase activity"/>
    <property type="evidence" value="ECO:0007669"/>
    <property type="project" value="InterPro"/>
</dbReference>
<dbReference type="InterPro" id="IPR046449">
    <property type="entry name" value="DEGP_PDZ_sf"/>
</dbReference>
<dbReference type="GeneID" id="40305198"/>
<dbReference type="Proteomes" id="UP000224006">
    <property type="component" value="Chromosome I"/>
</dbReference>
<dbReference type="Gene3D" id="2.40.10.10">
    <property type="entry name" value="Trypsin-like serine proteases"/>
    <property type="match status" value="2"/>
</dbReference>
<feature type="compositionally biased region" description="Low complexity" evidence="5">
    <location>
        <begin position="585"/>
        <end position="595"/>
    </location>
</feature>
<dbReference type="PANTHER" id="PTHR45980:SF9">
    <property type="entry name" value="PROTEASE DO-LIKE 10, MITOCHONDRIAL-RELATED"/>
    <property type="match status" value="1"/>
</dbReference>
<dbReference type="STRING" id="94643.A0A2A9MP50"/>
<comment type="similarity">
    <text evidence="1">Belongs to the peptidase S1C family.</text>
</comment>
<evidence type="ECO:0000256" key="3">
    <source>
        <dbReference type="ARBA" id="ARBA00022801"/>
    </source>
</evidence>
<feature type="region of interest" description="Disordered" evidence="5">
    <location>
        <begin position="653"/>
        <end position="707"/>
    </location>
</feature>
<feature type="region of interest" description="Disordered" evidence="5">
    <location>
        <begin position="135"/>
        <end position="165"/>
    </location>
</feature>
<proteinExistence type="inferred from homology"/>
<keyword evidence="3" id="KW-0378">Hydrolase</keyword>
<name>A0A2A9MP50_BESBE</name>
<evidence type="ECO:0000256" key="5">
    <source>
        <dbReference type="SAM" id="MobiDB-lite"/>
    </source>
</evidence>
<dbReference type="KEGG" id="bbes:BESB_001350"/>
<dbReference type="AlphaFoldDB" id="A0A2A9MP50"/>
<dbReference type="OrthoDB" id="4217619at2759"/>
<evidence type="ECO:0000256" key="4">
    <source>
        <dbReference type="ARBA" id="ARBA00022825"/>
    </source>
</evidence>
<protein>
    <recommendedName>
        <fullName evidence="6">Protease Do-like PDZ domain-containing protein</fullName>
    </recommendedName>
</protein>
<feature type="region of interest" description="Disordered" evidence="5">
    <location>
        <begin position="59"/>
        <end position="103"/>
    </location>
</feature>
<evidence type="ECO:0000313" key="8">
    <source>
        <dbReference type="Proteomes" id="UP000224006"/>
    </source>
</evidence>
<feature type="compositionally biased region" description="Low complexity" evidence="5">
    <location>
        <begin position="475"/>
        <end position="500"/>
    </location>
</feature>
<dbReference type="InterPro" id="IPR043504">
    <property type="entry name" value="Peptidase_S1_PA_chymotrypsin"/>
</dbReference>
<dbReference type="InterPro" id="IPR001940">
    <property type="entry name" value="Peptidase_S1C"/>
</dbReference>
<dbReference type="InterPro" id="IPR009003">
    <property type="entry name" value="Peptidase_S1_PA"/>
</dbReference>
<dbReference type="RefSeq" id="XP_029221802.1">
    <property type="nucleotide sequence ID" value="XM_029358890.1"/>
</dbReference>
<dbReference type="PRINTS" id="PR00834">
    <property type="entry name" value="PROTEASES2C"/>
</dbReference>
<dbReference type="Pfam" id="PF13365">
    <property type="entry name" value="Trypsin_2"/>
    <property type="match status" value="1"/>
</dbReference>
<organism evidence="7 8">
    <name type="scientific">Besnoitia besnoiti</name>
    <name type="common">Apicomplexan protozoan</name>
    <dbReference type="NCBI Taxonomy" id="94643"/>
    <lineage>
        <taxon>Eukaryota</taxon>
        <taxon>Sar</taxon>
        <taxon>Alveolata</taxon>
        <taxon>Apicomplexa</taxon>
        <taxon>Conoidasida</taxon>
        <taxon>Coccidia</taxon>
        <taxon>Eucoccidiorida</taxon>
        <taxon>Eimeriorina</taxon>
        <taxon>Sarcocystidae</taxon>
        <taxon>Besnoitia</taxon>
    </lineage>
</organism>
<evidence type="ECO:0000313" key="7">
    <source>
        <dbReference type="EMBL" id="PFH37793.1"/>
    </source>
</evidence>
<dbReference type="GO" id="GO:0006508">
    <property type="term" value="P:proteolysis"/>
    <property type="evidence" value="ECO:0007669"/>
    <property type="project" value="UniProtKB-KW"/>
</dbReference>
<feature type="region of interest" description="Disordered" evidence="5">
    <location>
        <begin position="580"/>
        <end position="607"/>
    </location>
</feature>
<keyword evidence="8" id="KW-1185">Reference proteome</keyword>
<accession>A0A2A9MP50</accession>
<dbReference type="EMBL" id="NWUJ01000001">
    <property type="protein sequence ID" value="PFH37793.1"/>
    <property type="molecule type" value="Genomic_DNA"/>
</dbReference>
<feature type="domain" description="Protease Do-like PDZ" evidence="6">
    <location>
        <begin position="873"/>
        <end position="1016"/>
    </location>
</feature>
<keyword evidence="2" id="KW-0645">Protease</keyword>
<dbReference type="SUPFAM" id="SSF50494">
    <property type="entry name" value="Trypsin-like serine proteases"/>
    <property type="match status" value="1"/>
</dbReference>
<feature type="region of interest" description="Disordered" evidence="5">
    <location>
        <begin position="537"/>
        <end position="564"/>
    </location>
</feature>
<dbReference type="Pfam" id="PF17815">
    <property type="entry name" value="PDZ_3"/>
    <property type="match status" value="1"/>
</dbReference>
<keyword evidence="4" id="KW-0720">Serine protease</keyword>
<feature type="compositionally biased region" description="Low complexity" evidence="5">
    <location>
        <begin position="537"/>
        <end position="551"/>
    </location>
</feature>
<comment type="caution">
    <text evidence="7">The sequence shown here is derived from an EMBL/GenBank/DDBJ whole genome shotgun (WGS) entry which is preliminary data.</text>
</comment>
<gene>
    <name evidence="7" type="ORF">BESB_001350</name>
</gene>
<feature type="compositionally biased region" description="Basic and acidic residues" evidence="5">
    <location>
        <begin position="696"/>
        <end position="707"/>
    </location>
</feature>
<evidence type="ECO:0000259" key="6">
    <source>
        <dbReference type="Pfam" id="PF17815"/>
    </source>
</evidence>
<evidence type="ECO:0000256" key="2">
    <source>
        <dbReference type="ARBA" id="ARBA00022670"/>
    </source>
</evidence>